<proteinExistence type="predicted"/>
<name>A0A2V2BD67_9GAMM</name>
<accession>A0A2V2BD67</accession>
<gene>
    <name evidence="1" type="ORF">C7431_11022</name>
</gene>
<dbReference type="AlphaFoldDB" id="A0A2V2BD67"/>
<sequence>MDILSLFPLIKPPRMNSGSPDVMQAMTEPPDIFRAPLLHAGKRGP</sequence>
<protein>
    <submittedName>
        <fullName evidence="1">Uncharacterized protein</fullName>
    </submittedName>
</protein>
<reference evidence="1 2" key="1">
    <citation type="submission" date="2018-05" db="EMBL/GenBank/DDBJ databases">
        <title>Genomic Encyclopedia of Type Strains, Phase IV (KMG-V): Genome sequencing to study the core and pangenomes of soil and plant-associated prokaryotes.</title>
        <authorList>
            <person name="Whitman W."/>
        </authorList>
    </citation>
    <scope>NUCLEOTIDE SEQUENCE [LARGE SCALE GENOMIC DNA]</scope>
    <source>
        <strain evidence="1 2">PNA 200-10</strain>
    </source>
</reference>
<comment type="caution">
    <text evidence="1">The sequence shown here is derived from an EMBL/GenBank/DDBJ whole genome shotgun (WGS) entry which is preliminary data.</text>
</comment>
<evidence type="ECO:0000313" key="1">
    <source>
        <dbReference type="EMBL" id="PWK94528.1"/>
    </source>
</evidence>
<dbReference type="EMBL" id="QGHF01000010">
    <property type="protein sequence ID" value="PWK94528.1"/>
    <property type="molecule type" value="Genomic_DNA"/>
</dbReference>
<dbReference type="Proteomes" id="UP000245981">
    <property type="component" value="Unassembled WGS sequence"/>
</dbReference>
<evidence type="ECO:0000313" key="2">
    <source>
        <dbReference type="Proteomes" id="UP000245981"/>
    </source>
</evidence>
<organism evidence="1 2">
    <name type="scientific">Pantoea allii</name>
    <dbReference type="NCBI Taxonomy" id="574096"/>
    <lineage>
        <taxon>Bacteria</taxon>
        <taxon>Pseudomonadati</taxon>
        <taxon>Pseudomonadota</taxon>
        <taxon>Gammaproteobacteria</taxon>
        <taxon>Enterobacterales</taxon>
        <taxon>Erwiniaceae</taxon>
        <taxon>Pantoea</taxon>
    </lineage>
</organism>